<dbReference type="Proteomes" id="UP001209076">
    <property type="component" value="Unassembled WGS sequence"/>
</dbReference>
<evidence type="ECO:0000313" key="3">
    <source>
        <dbReference type="EMBL" id="MCU0104144.1"/>
    </source>
</evidence>
<keyword evidence="1" id="KW-1133">Transmembrane helix</keyword>
<keyword evidence="1" id="KW-0472">Membrane</keyword>
<keyword evidence="4" id="KW-1185">Reference proteome</keyword>
<evidence type="ECO:0000256" key="2">
    <source>
        <dbReference type="SAM" id="SignalP"/>
    </source>
</evidence>
<gene>
    <name evidence="3" type="ORF">N7603_00520</name>
</gene>
<dbReference type="InterPro" id="IPR014756">
    <property type="entry name" value="Ig_E-set"/>
</dbReference>
<dbReference type="Gene3D" id="2.60.40.10">
    <property type="entry name" value="Immunoglobulins"/>
    <property type="match status" value="1"/>
</dbReference>
<proteinExistence type="predicted"/>
<feature type="chain" id="PRO_5046664812" evidence="2">
    <location>
        <begin position="25"/>
        <end position="797"/>
    </location>
</feature>
<protein>
    <submittedName>
        <fullName evidence="3">Uncharacterized protein</fullName>
    </submittedName>
</protein>
<sequence>MKKIVAFSLIVVLAFMMMAKQAKAAVLPENPPVVGVESTTTDFYSHWQPGSFGASRIGDQGVAMALTTGFGLRAGFRTPFNATDFEMQLDLTYMDPGTAAITFFGPQGSYISGNGAVLSIEFVKHTTVANKYLVAIQVGSGTHHISLPEFILAEQGDWEDANWKGYQLVALEDVITVSIKEVGTNVNVTINGQVFTVASATFYQNFADKTNSYFLVGGLNIDGSIQTLIANYVVDASRRAYYAEDGAYDTFKTNLVALEAALLEDLSVIANVQAAQAINANINFDSLKSYDKNYYQARYDAAQDTLEAAITELGGDIVLDELEASVVNLEGKVNLITNFATANQAITQLETAQTKELAVDSSEFTPEQLTRLTALSGRIEDADALIISKVHDLVSTQIDAFEASVLDLSDISKVNAALDAKAGVSNNLISLLAEVDQIEFNDAFDAAEAVLLEATQTLEGWIVGDNTYVIENNNKIEATFLGSGLGEGNNGLFYELEALDVRNFKMTLDISAITVEAGGWISFGIMENPEIFSTADDASVQNNKGLFFLIIPDGANQARVEIYMLSLYSNRFFDAKRTATLTIDLSNEIVIDFSTEMKTVSGVTDEYLKLSIGGQVMTGDTITTRSLKTSLANGTGYLYLAATGGTNASKNTLSVSLINGKNPLSESLAVAYAPAPHVLTTTLSYELESLTDKNIEFYNRDLTYTVKVNGVVVDGANYTYANNVLKLKSSFLETLEAGEHEIKIETAGGSASVALSITAAPAAPQSSNRALVLSLSIGGGVILLAAAAFFVFKKKGI</sequence>
<dbReference type="RefSeq" id="WP_262095356.1">
    <property type="nucleotide sequence ID" value="NZ_JAOEGN010000001.1"/>
</dbReference>
<organism evidence="3 4">
    <name type="scientific">Paracholeplasma vituli</name>
    <dbReference type="NCBI Taxonomy" id="69473"/>
    <lineage>
        <taxon>Bacteria</taxon>
        <taxon>Bacillati</taxon>
        <taxon>Mycoplasmatota</taxon>
        <taxon>Mollicutes</taxon>
        <taxon>Acholeplasmatales</taxon>
        <taxon>Acholeplasmataceae</taxon>
        <taxon>Paracholeplasma</taxon>
    </lineage>
</organism>
<dbReference type="SUPFAM" id="SSF81296">
    <property type="entry name" value="E set domains"/>
    <property type="match status" value="1"/>
</dbReference>
<accession>A0ABT2PT65</accession>
<feature type="transmembrane region" description="Helical" evidence="1">
    <location>
        <begin position="770"/>
        <end position="792"/>
    </location>
</feature>
<comment type="caution">
    <text evidence="3">The sequence shown here is derived from an EMBL/GenBank/DDBJ whole genome shotgun (WGS) entry which is preliminary data.</text>
</comment>
<keyword evidence="2" id="KW-0732">Signal</keyword>
<evidence type="ECO:0000313" key="4">
    <source>
        <dbReference type="Proteomes" id="UP001209076"/>
    </source>
</evidence>
<reference evidence="4" key="1">
    <citation type="submission" date="2023-07" db="EMBL/GenBank/DDBJ databases">
        <title>Novel Mycoplasma species identified in domestic and wild animals.</title>
        <authorList>
            <person name="Volokhov D.V."/>
            <person name="Furtak V.A."/>
            <person name="Zagorodnyaya T.A."/>
        </authorList>
    </citation>
    <scope>NUCLEOTIDE SEQUENCE [LARGE SCALE GENOMIC DNA]</scope>
    <source>
        <strain evidence="4">92-19</strain>
    </source>
</reference>
<dbReference type="EMBL" id="JAOEGN010000001">
    <property type="protein sequence ID" value="MCU0104144.1"/>
    <property type="molecule type" value="Genomic_DNA"/>
</dbReference>
<feature type="signal peptide" evidence="2">
    <location>
        <begin position="1"/>
        <end position="24"/>
    </location>
</feature>
<name>A0ABT2PT65_9MOLU</name>
<evidence type="ECO:0000256" key="1">
    <source>
        <dbReference type="SAM" id="Phobius"/>
    </source>
</evidence>
<dbReference type="InterPro" id="IPR013783">
    <property type="entry name" value="Ig-like_fold"/>
</dbReference>
<keyword evidence="1" id="KW-0812">Transmembrane</keyword>